<gene>
    <name evidence="4" type="ORF">EXY26_01700</name>
</gene>
<dbReference type="EMBL" id="SPDS01000001">
    <property type="protein sequence ID" value="TFH55822.1"/>
    <property type="molecule type" value="Genomic_DNA"/>
</dbReference>
<reference evidence="4 5" key="1">
    <citation type="submission" date="2019-03" db="EMBL/GenBank/DDBJ databases">
        <title>Glutamicibacter sp. LJH19 genome.</title>
        <authorList>
            <person name="Sinai Borker S."/>
            <person name="Kumar R."/>
        </authorList>
    </citation>
    <scope>NUCLEOTIDE SEQUENCE [LARGE SCALE GENOMIC DNA]</scope>
    <source>
        <strain evidence="4 5">LJH19</strain>
    </source>
</reference>
<dbReference type="InterPro" id="IPR011234">
    <property type="entry name" value="Fumarylacetoacetase-like_C"/>
</dbReference>
<dbReference type="PANTHER" id="PTHR42796">
    <property type="entry name" value="FUMARYLACETOACETATE HYDROLASE DOMAIN-CONTAINING PROTEIN 2A-RELATED"/>
    <property type="match status" value="1"/>
</dbReference>
<feature type="domain" description="Fumarylacetoacetase-like C-terminal" evidence="3">
    <location>
        <begin position="74"/>
        <end position="278"/>
    </location>
</feature>
<dbReference type="RefSeq" id="WP_134779126.1">
    <property type="nucleotide sequence ID" value="NZ_SPDS01000001.1"/>
</dbReference>
<evidence type="ECO:0000259" key="3">
    <source>
        <dbReference type="Pfam" id="PF01557"/>
    </source>
</evidence>
<evidence type="ECO:0000313" key="4">
    <source>
        <dbReference type="EMBL" id="TFH55822.1"/>
    </source>
</evidence>
<keyword evidence="4" id="KW-0378">Hydrolase</keyword>
<dbReference type="Gene3D" id="3.90.850.10">
    <property type="entry name" value="Fumarylacetoacetase-like, C-terminal domain"/>
    <property type="match status" value="1"/>
</dbReference>
<dbReference type="GO" id="GO:0044281">
    <property type="term" value="P:small molecule metabolic process"/>
    <property type="evidence" value="ECO:0007669"/>
    <property type="project" value="UniProtKB-ARBA"/>
</dbReference>
<proteinExistence type="inferred from homology"/>
<dbReference type="AlphaFoldDB" id="A0A4Y8TVY0"/>
<comment type="similarity">
    <text evidence="1">Belongs to the FAH family.</text>
</comment>
<dbReference type="InterPro" id="IPR036663">
    <property type="entry name" value="Fumarylacetoacetase_C_sf"/>
</dbReference>
<dbReference type="SUPFAM" id="SSF56529">
    <property type="entry name" value="FAH"/>
    <property type="match status" value="1"/>
</dbReference>
<dbReference type="Pfam" id="PF01557">
    <property type="entry name" value="FAA_hydrolase"/>
    <property type="match status" value="1"/>
</dbReference>
<accession>A0A4Y8TVY0</accession>
<name>A0A4Y8TVY0_9MICC</name>
<evidence type="ECO:0000256" key="1">
    <source>
        <dbReference type="ARBA" id="ARBA00010211"/>
    </source>
</evidence>
<dbReference type="PANTHER" id="PTHR42796:SF4">
    <property type="entry name" value="FUMARYLACETOACETATE HYDROLASE DOMAIN-CONTAINING PROTEIN 2A"/>
    <property type="match status" value="1"/>
</dbReference>
<organism evidence="4 5">
    <name type="scientific">Glutamicibacter arilaitensis</name>
    <dbReference type="NCBI Taxonomy" id="256701"/>
    <lineage>
        <taxon>Bacteria</taxon>
        <taxon>Bacillati</taxon>
        <taxon>Actinomycetota</taxon>
        <taxon>Actinomycetes</taxon>
        <taxon>Micrococcales</taxon>
        <taxon>Micrococcaceae</taxon>
        <taxon>Glutamicibacter</taxon>
    </lineage>
</organism>
<dbReference type="GO" id="GO:0016787">
    <property type="term" value="F:hydrolase activity"/>
    <property type="evidence" value="ECO:0007669"/>
    <property type="project" value="UniProtKB-KW"/>
</dbReference>
<protein>
    <submittedName>
        <fullName evidence="4">FAA hydrolase family protein</fullName>
    </submittedName>
</protein>
<comment type="caution">
    <text evidence="4">The sequence shown here is derived from an EMBL/GenBank/DDBJ whole genome shotgun (WGS) entry which is preliminary data.</text>
</comment>
<dbReference type="InterPro" id="IPR051121">
    <property type="entry name" value="FAH"/>
</dbReference>
<keyword evidence="2" id="KW-0479">Metal-binding</keyword>
<sequence length="296" mass="31166">MQYVSFKAANGTETWGVSIDGTVHDLGPTGKNLAADTRDAIEKGIFGTELDLTGAPTVAEAEIEFLPSVTNPGKIICIGVNYLAHQEESGKTGQTAPTVFTRFADSQMGHLAPAVKPTSTTKFDYEGEMALVISKDAFHVEKEDSWDYIAGYACYNDFSVRDWQKAASQWIPGKNFPGTGGFGPYLVPAADLGDITTAVLETRVNGEVRQNAPVSNLVFDIPTLINYVTGFTKLSAGDVIVTGTPGGVGLFYGPEGLINHGDVVEVEITGLGILRNVVADEASLNAQAAATAGATA</sequence>
<dbReference type="GO" id="GO:0046872">
    <property type="term" value="F:metal ion binding"/>
    <property type="evidence" value="ECO:0007669"/>
    <property type="project" value="UniProtKB-KW"/>
</dbReference>
<dbReference type="Proteomes" id="UP000297638">
    <property type="component" value="Unassembled WGS sequence"/>
</dbReference>
<evidence type="ECO:0000313" key="5">
    <source>
        <dbReference type="Proteomes" id="UP000297638"/>
    </source>
</evidence>
<evidence type="ECO:0000256" key="2">
    <source>
        <dbReference type="ARBA" id="ARBA00022723"/>
    </source>
</evidence>